<dbReference type="CDD" id="cd02062">
    <property type="entry name" value="Nitro_FMN_reductase"/>
    <property type="match status" value="1"/>
</dbReference>
<evidence type="ECO:0000313" key="6">
    <source>
        <dbReference type="EMBL" id="RNM41064.1"/>
    </source>
</evidence>
<name>A0A3N0IVP2_9ACTN</name>
<evidence type="ECO:0000313" key="8">
    <source>
        <dbReference type="Proteomes" id="UP000270112"/>
    </source>
</evidence>
<evidence type="ECO:0000256" key="2">
    <source>
        <dbReference type="ARBA" id="ARBA00022643"/>
    </source>
</evidence>
<reference evidence="8" key="2">
    <citation type="submission" date="2018-05" db="EMBL/GenBank/DDBJ databases">
        <title>Genome Sequencing of selected type strains of the family Eggerthellaceae.</title>
        <authorList>
            <person name="Danylec N."/>
            <person name="Stoll D.A."/>
            <person name="Doetsch A."/>
            <person name="Huch M."/>
        </authorList>
    </citation>
    <scope>NUCLEOTIDE SEQUENCE [LARGE SCALE GENOMIC DNA]</scope>
    <source>
        <strain evidence="8">DSM 16107</strain>
    </source>
</reference>
<reference evidence="5 7" key="1">
    <citation type="journal article" date="2018" name="Elife">
        <title>Discovery and characterization of a prevalent human gut bacterial enzyme sufficient for the inactivation of a family of plant toxins.</title>
        <authorList>
            <person name="Koppel N."/>
            <person name="Bisanz J.E."/>
            <person name="Pandelia M.E."/>
            <person name="Turnbaugh P.J."/>
            <person name="Balskus E.P."/>
        </authorList>
    </citation>
    <scope>NUCLEOTIDE SEQUENCE [LARGE SCALE GENOMIC DNA]</scope>
    <source>
        <strain evidence="5 7">DSM 16107</strain>
    </source>
</reference>
<dbReference type="OrthoDB" id="3181400at2"/>
<organism evidence="6 8">
    <name type="scientific">Eggerthella sinensis</name>
    <dbReference type="NCBI Taxonomy" id="242230"/>
    <lineage>
        <taxon>Bacteria</taxon>
        <taxon>Bacillati</taxon>
        <taxon>Actinomycetota</taxon>
        <taxon>Coriobacteriia</taxon>
        <taxon>Eggerthellales</taxon>
        <taxon>Eggerthellaceae</taxon>
        <taxon>Eggerthella</taxon>
    </lineage>
</organism>
<dbReference type="GO" id="GO:0016491">
    <property type="term" value="F:oxidoreductase activity"/>
    <property type="evidence" value="ECO:0007669"/>
    <property type="project" value="UniProtKB-KW"/>
</dbReference>
<evidence type="ECO:0000256" key="1">
    <source>
        <dbReference type="ARBA" id="ARBA00022630"/>
    </source>
</evidence>
<keyword evidence="3" id="KW-0560">Oxidoreductase</keyword>
<evidence type="ECO:0000313" key="7">
    <source>
        <dbReference type="Proteomes" id="UP000253817"/>
    </source>
</evidence>
<dbReference type="AlphaFoldDB" id="A0A3N0IVP2"/>
<reference evidence="6" key="3">
    <citation type="journal article" date="2019" name="Microbiol. Resour. Announc.">
        <title>Draft Genome Sequences of Type Strains of Gordonibacter faecihominis, Paraeggerthella hongkongensis, Parvibacter caecicola,Slackia equolifaciens, Slackia faecicanis, and Slackia isoflavoniconvertens.</title>
        <authorList>
            <person name="Danylec N."/>
            <person name="Stoll D.A."/>
            <person name="Dotsch A."/>
            <person name="Huch M."/>
        </authorList>
    </citation>
    <scope>NUCLEOTIDE SEQUENCE</scope>
    <source>
        <strain evidence="6">DSM 16107</strain>
    </source>
</reference>
<dbReference type="EMBL" id="QICC01000051">
    <property type="protein sequence ID" value="RNM41064.1"/>
    <property type="molecule type" value="Genomic_DNA"/>
</dbReference>
<accession>A0A3N0IVP2</accession>
<keyword evidence="2" id="KW-0288">FMN</keyword>
<dbReference type="PANTHER" id="PTHR23026:SF90">
    <property type="entry name" value="IODOTYROSINE DEIODINASE 1"/>
    <property type="match status" value="1"/>
</dbReference>
<dbReference type="Pfam" id="PF00881">
    <property type="entry name" value="Nitroreductase"/>
    <property type="match status" value="1"/>
</dbReference>
<evidence type="ECO:0000313" key="5">
    <source>
        <dbReference type="EMBL" id="RDB68282.1"/>
    </source>
</evidence>
<keyword evidence="7" id="KW-1185">Reference proteome</keyword>
<dbReference type="SUPFAM" id="SSF55469">
    <property type="entry name" value="FMN-dependent nitroreductase-like"/>
    <property type="match status" value="1"/>
</dbReference>
<proteinExistence type="predicted"/>
<dbReference type="Proteomes" id="UP000253817">
    <property type="component" value="Unassembled WGS sequence"/>
</dbReference>
<protein>
    <submittedName>
        <fullName evidence="6">Nitroreductase</fullName>
    </submittedName>
</protein>
<evidence type="ECO:0000256" key="3">
    <source>
        <dbReference type="ARBA" id="ARBA00023002"/>
    </source>
</evidence>
<dbReference type="InterPro" id="IPR050627">
    <property type="entry name" value="Nitroreductase/BluB"/>
</dbReference>
<sequence length="174" mass="18628">MEFQEVIALRQSCRSFADRPVTEEQLARVLEAANAAPVGMGHYDDVALTVVQDATLLAKLEEHAFAQQEWMGPHPLYGAGTVVCISHQADNEAMGWANVSCVAENMLLAATDEGLGSIYLMAVPMAARSSAELCEALHVPNGFLPFAMVGIGTPSAPQEGRALTTDRIACTRVR</sequence>
<dbReference type="EMBL" id="PPTT01000017">
    <property type="protein sequence ID" value="RDB68282.1"/>
    <property type="molecule type" value="Genomic_DNA"/>
</dbReference>
<dbReference type="InterPro" id="IPR000415">
    <property type="entry name" value="Nitroreductase-like"/>
</dbReference>
<dbReference type="InterPro" id="IPR029479">
    <property type="entry name" value="Nitroreductase"/>
</dbReference>
<evidence type="ECO:0000259" key="4">
    <source>
        <dbReference type="Pfam" id="PF00881"/>
    </source>
</evidence>
<dbReference type="RefSeq" id="WP_114546694.1">
    <property type="nucleotide sequence ID" value="NZ_PPTT01000017.1"/>
</dbReference>
<dbReference type="Gene3D" id="3.40.109.10">
    <property type="entry name" value="NADH Oxidase"/>
    <property type="match status" value="1"/>
</dbReference>
<comment type="caution">
    <text evidence="6">The sequence shown here is derived from an EMBL/GenBank/DDBJ whole genome shotgun (WGS) entry which is preliminary data.</text>
</comment>
<keyword evidence="1" id="KW-0285">Flavoprotein</keyword>
<feature type="domain" description="Nitroreductase" evidence="4">
    <location>
        <begin position="8"/>
        <end position="152"/>
    </location>
</feature>
<gene>
    <name evidence="5" type="ORF">C1876_10580</name>
    <name evidence="6" type="ORF">DMP09_11495</name>
</gene>
<dbReference type="Proteomes" id="UP000270112">
    <property type="component" value="Unassembled WGS sequence"/>
</dbReference>
<dbReference type="PANTHER" id="PTHR23026">
    <property type="entry name" value="NADPH NITROREDUCTASE"/>
    <property type="match status" value="1"/>
</dbReference>